<evidence type="ECO:0000313" key="8">
    <source>
        <dbReference type="EMBL" id="MBD1380319.1"/>
    </source>
</evidence>
<dbReference type="PROSITE" id="PS00138">
    <property type="entry name" value="SUBTILASE_SER"/>
    <property type="match status" value="1"/>
</dbReference>
<reference evidence="8" key="1">
    <citation type="submission" date="2020-09" db="EMBL/GenBank/DDBJ databases">
        <title>A novel bacterium of genus Bacillus, isolated from South China Sea.</title>
        <authorList>
            <person name="Huang H."/>
            <person name="Mo K."/>
            <person name="Hu Y."/>
        </authorList>
    </citation>
    <scope>NUCLEOTIDE SEQUENCE</scope>
    <source>
        <strain evidence="8">IB182487</strain>
    </source>
</reference>
<dbReference type="PANTHER" id="PTHR43399:SF4">
    <property type="entry name" value="CELL WALL-ASSOCIATED PROTEASE"/>
    <property type="match status" value="1"/>
</dbReference>
<feature type="active site" description="Charge relay system" evidence="5">
    <location>
        <position position="50"/>
    </location>
</feature>
<keyword evidence="3 5" id="KW-0378">Hydrolase</keyword>
<dbReference type="PROSITE" id="PS00137">
    <property type="entry name" value="SUBTILASE_HIS"/>
    <property type="match status" value="1"/>
</dbReference>
<dbReference type="InterPro" id="IPR051048">
    <property type="entry name" value="Peptidase_S8/S53_subtilisin"/>
</dbReference>
<evidence type="ECO:0000256" key="4">
    <source>
        <dbReference type="ARBA" id="ARBA00022825"/>
    </source>
</evidence>
<dbReference type="RefSeq" id="WP_191157831.1">
    <property type="nucleotide sequence ID" value="NZ_JACXAI010000008.1"/>
</dbReference>
<dbReference type="GO" id="GO:0004252">
    <property type="term" value="F:serine-type endopeptidase activity"/>
    <property type="evidence" value="ECO:0007669"/>
    <property type="project" value="UniProtKB-UniRule"/>
</dbReference>
<dbReference type="InterPro" id="IPR034202">
    <property type="entry name" value="Subtilisin_Carlsberg-like"/>
</dbReference>
<evidence type="ECO:0000256" key="3">
    <source>
        <dbReference type="ARBA" id="ARBA00022801"/>
    </source>
</evidence>
<accession>A0A926NEZ5</accession>
<evidence type="ECO:0000256" key="1">
    <source>
        <dbReference type="ARBA" id="ARBA00011073"/>
    </source>
</evidence>
<gene>
    <name evidence="8" type="ORF">IC621_08760</name>
</gene>
<dbReference type="PANTHER" id="PTHR43399">
    <property type="entry name" value="SUBTILISIN-RELATED"/>
    <property type="match status" value="1"/>
</dbReference>
<evidence type="ECO:0000313" key="9">
    <source>
        <dbReference type="Proteomes" id="UP000626844"/>
    </source>
</evidence>
<dbReference type="Pfam" id="PF00082">
    <property type="entry name" value="Peptidase_S8"/>
    <property type="match status" value="1"/>
</dbReference>
<keyword evidence="2 5" id="KW-0645">Protease</keyword>
<dbReference type="EMBL" id="JACXAI010000008">
    <property type="protein sequence ID" value="MBD1380319.1"/>
    <property type="molecule type" value="Genomic_DNA"/>
</dbReference>
<dbReference type="PRINTS" id="PR00723">
    <property type="entry name" value="SUBTILISIN"/>
</dbReference>
<keyword evidence="9" id="KW-1185">Reference proteome</keyword>
<evidence type="ECO:0000256" key="2">
    <source>
        <dbReference type="ARBA" id="ARBA00022670"/>
    </source>
</evidence>
<protein>
    <submittedName>
        <fullName evidence="8">S8 family peptidase</fullName>
    </submittedName>
</protein>
<dbReference type="InterPro" id="IPR000209">
    <property type="entry name" value="Peptidase_S8/S53_dom"/>
</dbReference>
<sequence>MEKKMHLVPYLVEEVVQQANEIPQGVDLIQAPKMWSKGYTGKSVTIAVLDTGCDIEHPDLSHAITGGRNFTDDDGGNPSIYRDYNGHGTHVAGTIAAKENESGVVGVAPDVNLLILKVLAGKEGSGAYEWITNAINYAVDQKVDIITMSLGGPDKATSLHQAIKRAVKENILVVCAAGNNGDNNHQTSEFSYPAGYNEVISVGAINFERKSSYFTNSNNEIDLVAPGENILSSIPDGKYASYSGTSMAAPHVAGSLALIKNQTEDQFERKFSEPELYSQLIKRTLPLGHPNSLEGNGLVYLTTPDLLEEQARRLQVRTNRRMGWF</sequence>
<dbReference type="AlphaFoldDB" id="A0A926NEZ5"/>
<dbReference type="Gene3D" id="3.40.50.200">
    <property type="entry name" value="Peptidase S8/S53 domain"/>
    <property type="match status" value="1"/>
</dbReference>
<feature type="active site" description="Charge relay system" evidence="5">
    <location>
        <position position="246"/>
    </location>
</feature>
<dbReference type="InterPro" id="IPR036852">
    <property type="entry name" value="Peptidase_S8/S53_dom_sf"/>
</dbReference>
<comment type="caution">
    <text evidence="8">The sequence shown here is derived from an EMBL/GenBank/DDBJ whole genome shotgun (WGS) entry which is preliminary data.</text>
</comment>
<dbReference type="InterPro" id="IPR022398">
    <property type="entry name" value="Peptidase_S8_His-AS"/>
</dbReference>
<evidence type="ECO:0000259" key="7">
    <source>
        <dbReference type="Pfam" id="PF00082"/>
    </source>
</evidence>
<dbReference type="Proteomes" id="UP000626844">
    <property type="component" value="Unassembled WGS sequence"/>
</dbReference>
<dbReference type="InterPro" id="IPR023828">
    <property type="entry name" value="Peptidase_S8_Ser-AS"/>
</dbReference>
<feature type="domain" description="Peptidase S8/S53" evidence="7">
    <location>
        <begin position="41"/>
        <end position="297"/>
    </location>
</feature>
<dbReference type="PROSITE" id="PS00136">
    <property type="entry name" value="SUBTILASE_ASP"/>
    <property type="match status" value="1"/>
</dbReference>
<evidence type="ECO:0000256" key="5">
    <source>
        <dbReference type="PROSITE-ProRule" id="PRU01240"/>
    </source>
</evidence>
<dbReference type="GO" id="GO:0006508">
    <property type="term" value="P:proteolysis"/>
    <property type="evidence" value="ECO:0007669"/>
    <property type="project" value="UniProtKB-KW"/>
</dbReference>
<evidence type="ECO:0000256" key="6">
    <source>
        <dbReference type="RuleBase" id="RU003355"/>
    </source>
</evidence>
<comment type="similarity">
    <text evidence="1 5 6">Belongs to the peptidase S8 family.</text>
</comment>
<dbReference type="InterPro" id="IPR015500">
    <property type="entry name" value="Peptidase_S8_subtilisin-rel"/>
</dbReference>
<dbReference type="InterPro" id="IPR023827">
    <property type="entry name" value="Peptidase_S8_Asp-AS"/>
</dbReference>
<dbReference type="PROSITE" id="PS51892">
    <property type="entry name" value="SUBTILASE"/>
    <property type="match status" value="1"/>
</dbReference>
<feature type="active site" description="Charge relay system" evidence="5">
    <location>
        <position position="87"/>
    </location>
</feature>
<keyword evidence="4 5" id="KW-0720">Serine protease</keyword>
<dbReference type="SUPFAM" id="SSF52743">
    <property type="entry name" value="Subtilisin-like"/>
    <property type="match status" value="1"/>
</dbReference>
<dbReference type="CDD" id="cd07477">
    <property type="entry name" value="Peptidases_S8_Subtilisin_subset"/>
    <property type="match status" value="1"/>
</dbReference>
<organism evidence="8 9">
    <name type="scientific">Metabacillus arenae</name>
    <dbReference type="NCBI Taxonomy" id="2771434"/>
    <lineage>
        <taxon>Bacteria</taxon>
        <taxon>Bacillati</taxon>
        <taxon>Bacillota</taxon>
        <taxon>Bacilli</taxon>
        <taxon>Bacillales</taxon>
        <taxon>Bacillaceae</taxon>
        <taxon>Metabacillus</taxon>
    </lineage>
</organism>
<name>A0A926NEZ5_9BACI</name>
<proteinExistence type="inferred from homology"/>